<dbReference type="Proteomes" id="UP000770785">
    <property type="component" value="Unassembled WGS sequence"/>
</dbReference>
<dbReference type="Gene3D" id="2.60.120.560">
    <property type="entry name" value="Exo-inulinase, domain 1"/>
    <property type="match status" value="1"/>
</dbReference>
<evidence type="ECO:0000256" key="1">
    <source>
        <dbReference type="SAM" id="SignalP"/>
    </source>
</evidence>
<name>A0ABX0XB30_9BACT</name>
<evidence type="ECO:0000259" key="2">
    <source>
        <dbReference type="Pfam" id="PF06439"/>
    </source>
</evidence>
<dbReference type="EMBL" id="JAATJH010000002">
    <property type="protein sequence ID" value="NJC26471.1"/>
    <property type="molecule type" value="Genomic_DNA"/>
</dbReference>
<gene>
    <name evidence="3" type="ORF">GGR27_001970</name>
</gene>
<reference evidence="3 4" key="1">
    <citation type="submission" date="2020-03" db="EMBL/GenBank/DDBJ databases">
        <title>Genomic Encyclopedia of Type Strains, Phase IV (KMG-IV): sequencing the most valuable type-strain genomes for metagenomic binning, comparative biology and taxonomic classification.</title>
        <authorList>
            <person name="Goeker M."/>
        </authorList>
    </citation>
    <scope>NUCLEOTIDE SEQUENCE [LARGE SCALE GENOMIC DNA]</scope>
    <source>
        <strain evidence="3 4">DSM 105096</strain>
    </source>
</reference>
<keyword evidence="1" id="KW-0732">Signal</keyword>
<proteinExistence type="predicted"/>
<feature type="domain" description="3-keto-alpha-glucoside-1,2-lyase/3-keto-2-hydroxy-glucal hydratase" evidence="2">
    <location>
        <begin position="58"/>
        <end position="242"/>
    </location>
</feature>
<feature type="chain" id="PRO_5047032899" description="3-keto-alpha-glucoside-1,2-lyase/3-keto-2-hydroxy-glucal hydratase domain-containing protein" evidence="1">
    <location>
        <begin position="19"/>
        <end position="244"/>
    </location>
</feature>
<evidence type="ECO:0000313" key="3">
    <source>
        <dbReference type="EMBL" id="NJC26471.1"/>
    </source>
</evidence>
<comment type="caution">
    <text evidence="3">The sequence shown here is derived from an EMBL/GenBank/DDBJ whole genome shotgun (WGS) entry which is preliminary data.</text>
</comment>
<sequence>MKFIYLSLCVLLAFGLDAQITDPKATEFYTPVPPKVESGESIGTPPSDAIVLLGLEGDLSAWVAKKDSSPVAWTVADGVMTVKAGTGDIKTRRTFGDVQLHLEWRSPNEPDKEGQNRGNSGVFLMDRYEVQILESNGGETYTNGQAGSIYKESPPLVNVTSKMGDWNTYNIVFMKPHFNADGMLIRPATITVLHNGVLIQNHWEIKGVTEYIGLHKYTAHGDDVISLQDHSNEVSYRNIWVREL</sequence>
<keyword evidence="4" id="KW-1185">Reference proteome</keyword>
<evidence type="ECO:0000313" key="4">
    <source>
        <dbReference type="Proteomes" id="UP000770785"/>
    </source>
</evidence>
<dbReference type="Pfam" id="PF06439">
    <property type="entry name" value="3keto-disac_hyd"/>
    <property type="match status" value="1"/>
</dbReference>
<feature type="signal peptide" evidence="1">
    <location>
        <begin position="1"/>
        <end position="18"/>
    </location>
</feature>
<dbReference type="RefSeq" id="WP_168037209.1">
    <property type="nucleotide sequence ID" value="NZ_JAATJH010000002.1"/>
</dbReference>
<protein>
    <recommendedName>
        <fullName evidence="2">3-keto-alpha-glucoside-1,2-lyase/3-keto-2-hydroxy-glucal hydratase domain-containing protein</fullName>
    </recommendedName>
</protein>
<dbReference type="InterPro" id="IPR010496">
    <property type="entry name" value="AL/BT2_dom"/>
</dbReference>
<accession>A0ABX0XB30</accession>
<organism evidence="3 4">
    <name type="scientific">Neolewinella antarctica</name>
    <dbReference type="NCBI Taxonomy" id="442734"/>
    <lineage>
        <taxon>Bacteria</taxon>
        <taxon>Pseudomonadati</taxon>
        <taxon>Bacteroidota</taxon>
        <taxon>Saprospiria</taxon>
        <taxon>Saprospirales</taxon>
        <taxon>Lewinellaceae</taxon>
        <taxon>Neolewinella</taxon>
    </lineage>
</organism>